<name>L0HGF8_METFS</name>
<dbReference type="GeneID" id="14307758"/>
<organism evidence="1 2">
    <name type="scientific">Methanoregula formicica (strain DSM 22288 / NBRC 105244 / SMSP)</name>
    <dbReference type="NCBI Taxonomy" id="593750"/>
    <lineage>
        <taxon>Archaea</taxon>
        <taxon>Methanobacteriati</taxon>
        <taxon>Methanobacteriota</taxon>
        <taxon>Stenosarchaea group</taxon>
        <taxon>Methanomicrobia</taxon>
        <taxon>Methanomicrobiales</taxon>
        <taxon>Methanoregulaceae</taxon>
        <taxon>Methanoregula</taxon>
    </lineage>
</organism>
<dbReference type="Proteomes" id="UP000010824">
    <property type="component" value="Chromosome"/>
</dbReference>
<protein>
    <submittedName>
        <fullName evidence="1">Uncharacterized protein</fullName>
    </submittedName>
</protein>
<reference evidence="1 2" key="2">
    <citation type="journal article" date="2014" name="Genome Announc.">
        <title>Complete Genome Sequence of Methanoregula formicica SMSPT, a Mesophilic Hydrogenotrophic Methanogen Isolated from a Methanogenic Upflow Anaerobic Sludge Blanket Reactor.</title>
        <authorList>
            <person name="Yamamoto K."/>
            <person name="Tamaki H."/>
            <person name="Cadillo-Quiroz H."/>
            <person name="Imachi H."/>
            <person name="Kyrpides N."/>
            <person name="Woyke T."/>
            <person name="Goodwin L."/>
            <person name="Zinder S.H."/>
            <person name="Kamagata Y."/>
            <person name="Liu W.T."/>
        </authorList>
    </citation>
    <scope>NUCLEOTIDE SEQUENCE [LARGE SCALE GENOMIC DNA]</scope>
    <source>
        <strain evidence="2">DSM 22288 / NBRC 105244 / SMSP</strain>
    </source>
</reference>
<accession>L0HGF8</accession>
<dbReference type="EMBL" id="CP003167">
    <property type="protein sequence ID" value="AGB02408.1"/>
    <property type="molecule type" value="Genomic_DNA"/>
</dbReference>
<evidence type="ECO:0000313" key="2">
    <source>
        <dbReference type="Proteomes" id="UP000010824"/>
    </source>
</evidence>
<dbReference type="AlphaFoldDB" id="L0HGF8"/>
<gene>
    <name evidence="1" type="ordered locus">Metfor_1369</name>
</gene>
<evidence type="ECO:0000313" key="1">
    <source>
        <dbReference type="EMBL" id="AGB02408.1"/>
    </source>
</evidence>
<dbReference type="InParanoid" id="L0HGF8"/>
<proteinExistence type="predicted"/>
<dbReference type="KEGG" id="mfo:Metfor_1369"/>
<reference evidence="2" key="1">
    <citation type="submission" date="2011-12" db="EMBL/GenBank/DDBJ databases">
        <title>Complete sequence of Methanoregula formicicum SMSP.</title>
        <authorList>
            <person name="Lucas S."/>
            <person name="Han J."/>
            <person name="Lapidus A."/>
            <person name="Cheng J.-F."/>
            <person name="Goodwin L."/>
            <person name="Pitluck S."/>
            <person name="Peters L."/>
            <person name="Ovchinnikova G."/>
            <person name="Teshima H."/>
            <person name="Detter J.C."/>
            <person name="Han C."/>
            <person name="Tapia R."/>
            <person name="Land M."/>
            <person name="Hauser L."/>
            <person name="Kyrpides N."/>
            <person name="Ivanova N."/>
            <person name="Pagani I."/>
            <person name="Imachi H."/>
            <person name="Tamaki H."/>
            <person name="Sekiguchi Y."/>
            <person name="Kamagata Y."/>
            <person name="Cadillo-Quiroz H."/>
            <person name="Zinder S."/>
            <person name="Liu W.-T."/>
            <person name="Woyke T."/>
        </authorList>
    </citation>
    <scope>NUCLEOTIDE SEQUENCE [LARGE SCALE GENOMIC DNA]</scope>
    <source>
        <strain evidence="2">DSM 22288 / NBRC 105244 / SMSP</strain>
    </source>
</reference>
<keyword evidence="2" id="KW-1185">Reference proteome</keyword>
<sequence>MSDKDQTDVEAQALLRQNTENMVEVKARLPKKWVSMIVTLQEWEDKDIDVGEYVREAVRSNLHADLESMWQGPVSEEGR</sequence>
<dbReference type="STRING" id="593750.Metfor_1369"/>
<dbReference type="RefSeq" id="WP_015285371.1">
    <property type="nucleotide sequence ID" value="NC_019943.1"/>
</dbReference>
<dbReference type="HOGENOM" id="CLU_2597705_0_0_2"/>